<evidence type="ECO:0000313" key="2">
    <source>
        <dbReference type="Proteomes" id="UP000494106"/>
    </source>
</evidence>
<gene>
    <name evidence="1" type="ORF">APLA_LOCUS1460</name>
</gene>
<organism evidence="1 2">
    <name type="scientific">Arctia plantaginis</name>
    <name type="common">Wood tiger moth</name>
    <name type="synonym">Phalaena plantaginis</name>
    <dbReference type="NCBI Taxonomy" id="874455"/>
    <lineage>
        <taxon>Eukaryota</taxon>
        <taxon>Metazoa</taxon>
        <taxon>Ecdysozoa</taxon>
        <taxon>Arthropoda</taxon>
        <taxon>Hexapoda</taxon>
        <taxon>Insecta</taxon>
        <taxon>Pterygota</taxon>
        <taxon>Neoptera</taxon>
        <taxon>Endopterygota</taxon>
        <taxon>Lepidoptera</taxon>
        <taxon>Glossata</taxon>
        <taxon>Ditrysia</taxon>
        <taxon>Noctuoidea</taxon>
        <taxon>Erebidae</taxon>
        <taxon>Arctiinae</taxon>
        <taxon>Arctia</taxon>
    </lineage>
</organism>
<keyword evidence="2" id="KW-1185">Reference proteome</keyword>
<dbReference type="AlphaFoldDB" id="A0A8S0YUL7"/>
<dbReference type="OrthoDB" id="7391311at2759"/>
<evidence type="ECO:0000313" key="1">
    <source>
        <dbReference type="EMBL" id="CAB3223051.1"/>
    </source>
</evidence>
<name>A0A8S0YUL7_ARCPL</name>
<dbReference type="EMBL" id="CADEBC010000123">
    <property type="protein sequence ID" value="CAB3223051.1"/>
    <property type="molecule type" value="Genomic_DNA"/>
</dbReference>
<reference evidence="1 2" key="1">
    <citation type="submission" date="2020-04" db="EMBL/GenBank/DDBJ databases">
        <authorList>
            <person name="Wallbank WR R."/>
            <person name="Pardo Diaz C."/>
            <person name="Kozak K."/>
            <person name="Martin S."/>
            <person name="Jiggins C."/>
            <person name="Moest M."/>
            <person name="Warren A I."/>
            <person name="Byers J.R.P. K."/>
            <person name="Montejo-Kovacevich G."/>
            <person name="Yen C E."/>
        </authorList>
    </citation>
    <scope>NUCLEOTIDE SEQUENCE [LARGE SCALE GENOMIC DNA]</scope>
</reference>
<sequence length="171" mass="19494">MFFSGTEETVTKKLYNRTAPPREQYPDLCMHKINYCLKAYATGQVCARVGWGGYRTFDSYCWMDFANCKEGLERTTVSQMPTGKVVTGTTEDSNKYVWTTTPKPTTTRNPDILNSAEMKNFVKPKETKTESKGPYITTTIEVLDNSTLLPPTVSLENYCDSYIVFCMRVHE</sequence>
<comment type="caution">
    <text evidence="1">The sequence shown here is derived from an EMBL/GenBank/DDBJ whole genome shotgun (WGS) entry which is preliminary data.</text>
</comment>
<proteinExistence type="predicted"/>
<protein>
    <submittedName>
        <fullName evidence="1">Uncharacterized protein</fullName>
    </submittedName>
</protein>
<accession>A0A8S0YUL7</accession>
<dbReference type="Proteomes" id="UP000494106">
    <property type="component" value="Unassembled WGS sequence"/>
</dbReference>